<sequence length="1033" mass="114404">MPRRKPQLTSKKPERRSPRKRLTKSTAAMPDSIDPIPSQPPQEASPAATKPDPEMPPRKSHTGGGKLRKPITGKLRAAAEERLAQLRVKFRLHPLDPPPPSLSAASSPHEAALRSIGLLDFARLGLQSEPPRPDLVSQLIAYYDQAQHRSFVWDNRVSVSRTDFARALSLPPKPAPTASPPDVDPTALVSAVQEFVRVYVLPPFNGGEMCELPPEVVAAEQAVKDESAHKVDWAGLIWGLVEKEILELPKRGDRVCYFWPYLQRLISMQKPELFELREEKEKGNVVPVVSLDLDMDEDDGDASKSSDELEPKDAQADVRNNLMKESEIEGAPLTSNRLDKLESEDADADTRSNLVEESMIEGACLRSNNLDELESGDADADTRSKDILHESEIKGAPLRSNNLDEPESGDADADMSSKIISEEPKIEGTPLRSSNLDELESGDVDVDTRSKTLEESETEGACLRSSNLDELGDVDANASIKISEASMVADEDAKGMNLDESKVGDELGLGFVASESVGVTHEARTLNDEASEEMLMVADEDAKGINLDESKVGDELGLGFVASEPVGVSHEARTSNDEASEELLHESDEGLSVGAAQKDGSQLMEMLLTTQGEVLTVPEEDEDEDAEDEEEKGKTVWSCDSANDDESMDAEENVSVENLDDVDSDNEEGEESEQDGFEGRRGAVEMDWGIENENGGEGTTHCLQSDFPRMEFENLNKEDVRMRDGMSFNDGFSEKLGSMHGMESTNLLQAMNSIPATYNGTDNAHDLNSGDFLAMGADAHRNGVDLGTGSSFFFENNGKRHIGDINGYNDQMQAQPQFLQGNQQKRMRNCNSSVSPGSSFFSANISEPIHNLLSKASMFYEQKEKELEEALSQKQYMANLMQEKDALIQSLNSARFEQDNKYQAKLKCFEYDLNVMGQLITGYKKALKQSQASFSEYRKKFPSNKFLYHDVPNSGGLVVSVNELERKRREEEQQNIAAANEMIEHFQREWFSKPDQWTERIAFLCGKTEELAREIDLLKEKRKAKVATLATEE</sequence>
<organism evidence="1 2">
    <name type="scientific">Avena sativa</name>
    <name type="common">Oat</name>
    <dbReference type="NCBI Taxonomy" id="4498"/>
    <lineage>
        <taxon>Eukaryota</taxon>
        <taxon>Viridiplantae</taxon>
        <taxon>Streptophyta</taxon>
        <taxon>Embryophyta</taxon>
        <taxon>Tracheophyta</taxon>
        <taxon>Spermatophyta</taxon>
        <taxon>Magnoliopsida</taxon>
        <taxon>Liliopsida</taxon>
        <taxon>Poales</taxon>
        <taxon>Poaceae</taxon>
        <taxon>BOP clade</taxon>
        <taxon>Pooideae</taxon>
        <taxon>Poodae</taxon>
        <taxon>Poeae</taxon>
        <taxon>Poeae Chloroplast Group 1 (Aveneae type)</taxon>
        <taxon>Aveninae</taxon>
        <taxon>Avena</taxon>
    </lineage>
</organism>
<keyword evidence="2" id="KW-1185">Reference proteome</keyword>
<proteinExistence type="predicted"/>
<dbReference type="Proteomes" id="UP001732700">
    <property type="component" value="Chromosome 7D"/>
</dbReference>
<evidence type="ECO:0000313" key="1">
    <source>
        <dbReference type="EnsemblPlants" id="AVESA.00010b.r2.7DG1361220.1.CDS.1"/>
    </source>
</evidence>
<name>A0ACD6A9Q6_AVESA</name>
<protein>
    <submittedName>
        <fullName evidence="1">Uncharacterized protein</fullName>
    </submittedName>
</protein>
<reference evidence="1" key="2">
    <citation type="submission" date="2025-09" db="UniProtKB">
        <authorList>
            <consortium name="EnsemblPlants"/>
        </authorList>
    </citation>
    <scope>IDENTIFICATION</scope>
</reference>
<reference evidence="1" key="1">
    <citation type="submission" date="2021-05" db="EMBL/GenBank/DDBJ databases">
        <authorList>
            <person name="Scholz U."/>
            <person name="Mascher M."/>
            <person name="Fiebig A."/>
        </authorList>
    </citation>
    <scope>NUCLEOTIDE SEQUENCE [LARGE SCALE GENOMIC DNA]</scope>
</reference>
<dbReference type="EnsemblPlants" id="AVESA.00010b.r2.7DG1361220.1">
    <property type="protein sequence ID" value="AVESA.00010b.r2.7DG1361220.1.CDS.1"/>
    <property type="gene ID" value="AVESA.00010b.r2.7DG1361220"/>
</dbReference>
<accession>A0ACD6A9Q6</accession>
<evidence type="ECO:0000313" key="2">
    <source>
        <dbReference type="Proteomes" id="UP001732700"/>
    </source>
</evidence>